<sequence length="425" mass="47133">MPSNKHTHESIEFSSLDSSQIAVSQISIKEKISLSKRVFNIAVLSLSSISFGYGLTSMETFSKLVDSSSVISNYDQATHDILIIFATSNVFLGGFFSNILIRYLPFVERKRLLIGAALMNSVAYFAQYLFPQIIVVSISRIAIGLSSGIVCSIVPNFLLDFSPKSLKGFIPSIHSVGICIGIVLGYGLGKFNCAEDYHIPMFLIIVYSLLNAFLLLFTKEVKEKESIVNQVGVFPLLRLKTARKSLLTACIFHLSQHLSGVDFVSLFSKKFIGLEENYYLIILSSLSLAIPCSFLSSILLDKVGRKPMMLLSCGLLSFVTLLFGLTNYHKILIYSFVLSYNLGVATVPWIITNDIFPKEYFKSGNMIGVTVNWLSAYILAVSAASIFDFFGEIVWYCFSGSMILVSIFTALVMKETSHMATPEFL</sequence>
<accession>A0A9P6GXT8</accession>
<dbReference type="Proteomes" id="UP000740883">
    <property type="component" value="Unassembled WGS sequence"/>
</dbReference>
<dbReference type="Gene3D" id="1.20.1250.20">
    <property type="entry name" value="MFS general substrate transporter like domains"/>
    <property type="match status" value="2"/>
</dbReference>
<evidence type="ECO:0000256" key="3">
    <source>
        <dbReference type="ARBA" id="ARBA00022448"/>
    </source>
</evidence>
<feature type="domain" description="Major facilitator superfamily (MFS) profile" evidence="8">
    <location>
        <begin position="40"/>
        <end position="417"/>
    </location>
</feature>
<dbReference type="SUPFAM" id="SSF103473">
    <property type="entry name" value="MFS general substrate transporter"/>
    <property type="match status" value="1"/>
</dbReference>
<gene>
    <name evidence="9" type="primary">SLC2A2</name>
    <name evidence="9" type="ORF">NGRA_2286</name>
</gene>
<dbReference type="PANTHER" id="PTHR23503:SF8">
    <property type="entry name" value="FACILITATED GLUCOSE TRANSPORTER PROTEIN 1"/>
    <property type="match status" value="1"/>
</dbReference>
<comment type="caution">
    <text evidence="9">The sequence shown here is derived from an EMBL/GenBank/DDBJ whole genome shotgun (WGS) entry which is preliminary data.</text>
</comment>
<comment type="subcellular location">
    <subcellularLocation>
        <location evidence="1">Membrane</location>
        <topology evidence="1">Multi-pass membrane protein</topology>
    </subcellularLocation>
</comment>
<dbReference type="PANTHER" id="PTHR23503">
    <property type="entry name" value="SOLUTE CARRIER FAMILY 2"/>
    <property type="match status" value="1"/>
</dbReference>
<feature type="transmembrane region" description="Helical" evidence="7">
    <location>
        <begin position="81"/>
        <end position="100"/>
    </location>
</feature>
<evidence type="ECO:0000259" key="8">
    <source>
        <dbReference type="PROSITE" id="PS50850"/>
    </source>
</evidence>
<keyword evidence="10" id="KW-1185">Reference proteome</keyword>
<keyword evidence="3" id="KW-0813">Transport</keyword>
<dbReference type="Pfam" id="PF00083">
    <property type="entry name" value="Sugar_tr"/>
    <property type="match status" value="2"/>
</dbReference>
<dbReference type="GO" id="GO:0016020">
    <property type="term" value="C:membrane"/>
    <property type="evidence" value="ECO:0007669"/>
    <property type="project" value="UniProtKB-SubCell"/>
</dbReference>
<evidence type="ECO:0000256" key="5">
    <source>
        <dbReference type="ARBA" id="ARBA00022989"/>
    </source>
</evidence>
<evidence type="ECO:0000256" key="2">
    <source>
        <dbReference type="ARBA" id="ARBA00010992"/>
    </source>
</evidence>
<dbReference type="InterPro" id="IPR036259">
    <property type="entry name" value="MFS_trans_sf"/>
</dbReference>
<dbReference type="InterPro" id="IPR005829">
    <property type="entry name" value="Sugar_transporter_CS"/>
</dbReference>
<feature type="transmembrane region" description="Helical" evidence="7">
    <location>
        <begin position="112"/>
        <end position="130"/>
    </location>
</feature>
<keyword evidence="5 7" id="KW-1133">Transmembrane helix</keyword>
<keyword evidence="4 7" id="KW-0812">Transmembrane</keyword>
<comment type="similarity">
    <text evidence="2">Belongs to the major facilitator superfamily. Sugar transporter (TC 2.A.1.1) family.</text>
</comment>
<evidence type="ECO:0000313" key="10">
    <source>
        <dbReference type="Proteomes" id="UP000740883"/>
    </source>
</evidence>
<dbReference type="InterPro" id="IPR020846">
    <property type="entry name" value="MFS_dom"/>
</dbReference>
<feature type="transmembrane region" description="Helical" evidence="7">
    <location>
        <begin position="278"/>
        <end position="300"/>
    </location>
</feature>
<feature type="transmembrane region" description="Helical" evidence="7">
    <location>
        <begin position="393"/>
        <end position="413"/>
    </location>
</feature>
<dbReference type="OrthoDB" id="2196240at2759"/>
<dbReference type="EMBL" id="SBJO01000226">
    <property type="protein sequence ID" value="KAF9762002.1"/>
    <property type="molecule type" value="Genomic_DNA"/>
</dbReference>
<reference evidence="9 10" key="1">
    <citation type="journal article" date="2020" name="Genome Biol. Evol.">
        <title>Comparative genomics of strictly vertically transmitted, feminizing microsporidia endosymbionts of amphipod crustaceans.</title>
        <authorList>
            <person name="Cormier A."/>
            <person name="Chebbi M.A."/>
            <person name="Giraud I."/>
            <person name="Wattier R."/>
            <person name="Teixeira M."/>
            <person name="Gilbert C."/>
            <person name="Rigaud T."/>
            <person name="Cordaux R."/>
        </authorList>
    </citation>
    <scope>NUCLEOTIDE SEQUENCE [LARGE SCALE GENOMIC DNA]</scope>
    <source>
        <strain evidence="9 10">Ou3-Ou53</strain>
    </source>
</reference>
<dbReference type="GO" id="GO:0015149">
    <property type="term" value="F:hexose transmembrane transporter activity"/>
    <property type="evidence" value="ECO:0007669"/>
    <property type="project" value="TreeGrafter"/>
</dbReference>
<feature type="transmembrane region" description="Helical" evidence="7">
    <location>
        <begin position="136"/>
        <end position="159"/>
    </location>
</feature>
<feature type="transmembrane region" description="Helical" evidence="7">
    <location>
        <begin position="166"/>
        <end position="187"/>
    </location>
</feature>
<feature type="transmembrane region" description="Helical" evidence="7">
    <location>
        <begin position="364"/>
        <end position="387"/>
    </location>
</feature>
<protein>
    <submittedName>
        <fullName evidence="9">Solute carrier family 2, facilitated glucose transporter member 2</fullName>
    </submittedName>
</protein>
<organism evidence="9 10">
    <name type="scientific">Nosema granulosis</name>
    <dbReference type="NCBI Taxonomy" id="83296"/>
    <lineage>
        <taxon>Eukaryota</taxon>
        <taxon>Fungi</taxon>
        <taxon>Fungi incertae sedis</taxon>
        <taxon>Microsporidia</taxon>
        <taxon>Nosematidae</taxon>
        <taxon>Nosema</taxon>
    </lineage>
</organism>
<dbReference type="InterPro" id="IPR005828">
    <property type="entry name" value="MFS_sugar_transport-like"/>
</dbReference>
<evidence type="ECO:0000256" key="6">
    <source>
        <dbReference type="ARBA" id="ARBA00023136"/>
    </source>
</evidence>
<dbReference type="PROSITE" id="PS00216">
    <property type="entry name" value="SUGAR_TRANSPORT_1"/>
    <property type="match status" value="1"/>
</dbReference>
<dbReference type="PROSITE" id="PS50850">
    <property type="entry name" value="MFS"/>
    <property type="match status" value="1"/>
</dbReference>
<keyword evidence="9" id="KW-0762">Sugar transport</keyword>
<dbReference type="InterPro" id="IPR003663">
    <property type="entry name" value="Sugar/inositol_transpt"/>
</dbReference>
<evidence type="ECO:0000256" key="7">
    <source>
        <dbReference type="SAM" id="Phobius"/>
    </source>
</evidence>
<dbReference type="AlphaFoldDB" id="A0A9P6GXT8"/>
<feature type="transmembrane region" description="Helical" evidence="7">
    <location>
        <begin position="331"/>
        <end position="352"/>
    </location>
</feature>
<keyword evidence="6 7" id="KW-0472">Membrane</keyword>
<proteinExistence type="inferred from homology"/>
<evidence type="ECO:0000256" key="4">
    <source>
        <dbReference type="ARBA" id="ARBA00022692"/>
    </source>
</evidence>
<dbReference type="InterPro" id="IPR045263">
    <property type="entry name" value="GLUT"/>
</dbReference>
<evidence type="ECO:0000313" key="9">
    <source>
        <dbReference type="EMBL" id="KAF9762002.1"/>
    </source>
</evidence>
<name>A0A9P6GXT8_9MICR</name>
<feature type="transmembrane region" description="Helical" evidence="7">
    <location>
        <begin position="38"/>
        <end position="61"/>
    </location>
</feature>
<feature type="transmembrane region" description="Helical" evidence="7">
    <location>
        <begin position="307"/>
        <end position="325"/>
    </location>
</feature>
<evidence type="ECO:0000256" key="1">
    <source>
        <dbReference type="ARBA" id="ARBA00004141"/>
    </source>
</evidence>
<dbReference type="PRINTS" id="PR00171">
    <property type="entry name" value="SUGRTRNSPORT"/>
</dbReference>
<feature type="transmembrane region" description="Helical" evidence="7">
    <location>
        <begin position="199"/>
        <end position="217"/>
    </location>
</feature>